<gene>
    <name evidence="1" type="ORF">HKW67_13750</name>
</gene>
<evidence type="ECO:0000313" key="1">
    <source>
        <dbReference type="EMBL" id="QJR38237.1"/>
    </source>
</evidence>
<keyword evidence="2" id="KW-1185">Reference proteome</keyword>
<reference evidence="1 2" key="1">
    <citation type="submission" date="2020-05" db="EMBL/GenBank/DDBJ databases">
        <title>Complete genome sequence of Gemmatimonas greenlandica TET16.</title>
        <authorList>
            <person name="Zeng Y."/>
        </authorList>
    </citation>
    <scope>NUCLEOTIDE SEQUENCE [LARGE SCALE GENOMIC DNA]</scope>
    <source>
        <strain evidence="1 2">TET16</strain>
    </source>
</reference>
<dbReference type="Proteomes" id="UP000500938">
    <property type="component" value="Chromosome"/>
</dbReference>
<dbReference type="InterPro" id="IPR010710">
    <property type="entry name" value="DUF1289"/>
</dbReference>
<dbReference type="KEGG" id="ggr:HKW67_13750"/>
<name>A0A6M4IXE5_9BACT</name>
<accession>A0A6M4IXE5</accession>
<sequence length="42" mass="4962">MGAECRGCRRTIVEIGNWSRMTLDERRAVNQRIGFRGHDEKR</sequence>
<protein>
    <submittedName>
        <fullName evidence="1">DUF1289 domain-containing protein</fullName>
    </submittedName>
</protein>
<dbReference type="EMBL" id="CP053085">
    <property type="protein sequence ID" value="QJR38237.1"/>
    <property type="molecule type" value="Genomic_DNA"/>
</dbReference>
<dbReference type="AlphaFoldDB" id="A0A6M4IXE5"/>
<proteinExistence type="predicted"/>
<organism evidence="1 2">
    <name type="scientific">Gemmatimonas groenlandica</name>
    <dbReference type="NCBI Taxonomy" id="2732249"/>
    <lineage>
        <taxon>Bacteria</taxon>
        <taxon>Pseudomonadati</taxon>
        <taxon>Gemmatimonadota</taxon>
        <taxon>Gemmatimonadia</taxon>
        <taxon>Gemmatimonadales</taxon>
        <taxon>Gemmatimonadaceae</taxon>
        <taxon>Gemmatimonas</taxon>
    </lineage>
</organism>
<evidence type="ECO:0000313" key="2">
    <source>
        <dbReference type="Proteomes" id="UP000500938"/>
    </source>
</evidence>
<dbReference type="Pfam" id="PF06945">
    <property type="entry name" value="DUF1289"/>
    <property type="match status" value="1"/>
</dbReference>